<feature type="compositionally biased region" description="Gly residues" evidence="1">
    <location>
        <begin position="205"/>
        <end position="218"/>
    </location>
</feature>
<proteinExistence type="predicted"/>
<feature type="compositionally biased region" description="Basic and acidic residues" evidence="1">
    <location>
        <begin position="182"/>
        <end position="200"/>
    </location>
</feature>
<dbReference type="EMBL" id="VFPA01000003">
    <property type="protein sequence ID" value="TQM09832.1"/>
    <property type="molecule type" value="Genomic_DNA"/>
</dbReference>
<protein>
    <submittedName>
        <fullName evidence="3">Uncharacterized protein</fullName>
    </submittedName>
</protein>
<reference evidence="3 4" key="1">
    <citation type="submission" date="2019-06" db="EMBL/GenBank/DDBJ databases">
        <title>Sequencing the genomes of 1000 actinobacteria strains.</title>
        <authorList>
            <person name="Klenk H.-P."/>
        </authorList>
    </citation>
    <scope>NUCLEOTIDE SEQUENCE [LARGE SCALE GENOMIC DNA]</scope>
    <source>
        <strain evidence="3 4">DSM 45301</strain>
    </source>
</reference>
<accession>A0A543DKH6</accession>
<gene>
    <name evidence="3" type="ORF">FB558_5606</name>
</gene>
<feature type="region of interest" description="Disordered" evidence="1">
    <location>
        <begin position="182"/>
        <end position="276"/>
    </location>
</feature>
<keyword evidence="2" id="KW-0812">Transmembrane</keyword>
<keyword evidence="2" id="KW-1133">Transmembrane helix</keyword>
<dbReference type="Proteomes" id="UP000315677">
    <property type="component" value="Unassembled WGS sequence"/>
</dbReference>
<evidence type="ECO:0000256" key="2">
    <source>
        <dbReference type="SAM" id="Phobius"/>
    </source>
</evidence>
<organism evidence="3 4">
    <name type="scientific">Pseudonocardia kunmingensis</name>
    <dbReference type="NCBI Taxonomy" id="630975"/>
    <lineage>
        <taxon>Bacteria</taxon>
        <taxon>Bacillati</taxon>
        <taxon>Actinomycetota</taxon>
        <taxon>Actinomycetes</taxon>
        <taxon>Pseudonocardiales</taxon>
        <taxon>Pseudonocardiaceae</taxon>
        <taxon>Pseudonocardia</taxon>
    </lineage>
</organism>
<evidence type="ECO:0000313" key="3">
    <source>
        <dbReference type="EMBL" id="TQM09832.1"/>
    </source>
</evidence>
<evidence type="ECO:0000256" key="1">
    <source>
        <dbReference type="SAM" id="MobiDB-lite"/>
    </source>
</evidence>
<feature type="transmembrane region" description="Helical" evidence="2">
    <location>
        <begin position="20"/>
        <end position="50"/>
    </location>
</feature>
<comment type="caution">
    <text evidence="3">The sequence shown here is derived from an EMBL/GenBank/DDBJ whole genome shotgun (WGS) entry which is preliminary data.</text>
</comment>
<evidence type="ECO:0000313" key="4">
    <source>
        <dbReference type="Proteomes" id="UP000315677"/>
    </source>
</evidence>
<name>A0A543DKH6_9PSEU</name>
<sequence length="276" mass="28516">MPVVTRMSPVAFMTAVAPAVLGVGLVFIAGICSVVFLAVAPLVTVVVLAARMPAAVLTMRVLSSVARVIRTVGPAVDVLSDTSAVVLGEVFPVAILAHLRAVARGVVSELVVSVRRSITTAGTTVVLGPVLGVAVVRHALVVNVGRGTRLPRPVEGGGFLAALVMPVAQFGGGSVELHIHSSRLDDGDAGPRGRDQRPDPIDNGGEFGAGRAGNGHDVGVGRSIGFRPSAPGDRGLERESGGWVAGHGNDKHVRASLRNPEQPRRHVHRRAPSRHA</sequence>
<keyword evidence="2" id="KW-0472">Membrane</keyword>
<keyword evidence="4" id="KW-1185">Reference proteome</keyword>
<feature type="compositionally biased region" description="Basic residues" evidence="1">
    <location>
        <begin position="265"/>
        <end position="276"/>
    </location>
</feature>
<dbReference type="AlphaFoldDB" id="A0A543DKH6"/>